<gene>
    <name evidence="1" type="ORF">OFLC_LOCUS12047</name>
</gene>
<dbReference type="EMBL" id="UZAJ01018197">
    <property type="protein sequence ID" value="VDO81448.1"/>
    <property type="molecule type" value="Genomic_DNA"/>
</dbReference>
<accession>A0A3P8BZ39</accession>
<dbReference type="AlphaFoldDB" id="A0A3P8BZ39"/>
<organism evidence="1 2">
    <name type="scientific">Onchocerca flexuosa</name>
    <dbReference type="NCBI Taxonomy" id="387005"/>
    <lineage>
        <taxon>Eukaryota</taxon>
        <taxon>Metazoa</taxon>
        <taxon>Ecdysozoa</taxon>
        <taxon>Nematoda</taxon>
        <taxon>Chromadorea</taxon>
        <taxon>Rhabditida</taxon>
        <taxon>Spirurina</taxon>
        <taxon>Spiruromorpha</taxon>
        <taxon>Filarioidea</taxon>
        <taxon>Onchocercidae</taxon>
        <taxon>Onchocerca</taxon>
    </lineage>
</organism>
<dbReference type="Proteomes" id="UP000267606">
    <property type="component" value="Unassembled WGS sequence"/>
</dbReference>
<protein>
    <submittedName>
        <fullName evidence="1">Uncharacterized protein</fullName>
    </submittedName>
</protein>
<name>A0A3P8BZ39_9BILA</name>
<evidence type="ECO:0000313" key="1">
    <source>
        <dbReference type="EMBL" id="VDO81448.1"/>
    </source>
</evidence>
<reference evidence="1 2" key="1">
    <citation type="submission" date="2018-11" db="EMBL/GenBank/DDBJ databases">
        <authorList>
            <consortium name="Pathogen Informatics"/>
        </authorList>
    </citation>
    <scope>NUCLEOTIDE SEQUENCE [LARGE SCALE GENOMIC DNA]</scope>
</reference>
<proteinExistence type="predicted"/>
<keyword evidence="2" id="KW-1185">Reference proteome</keyword>
<sequence>MYFFTKNDLCCSVKESCENIQIFGYNKESFAIKIILQTKKKEEFDYQYGYVERRSNLGKLMKKKANDWILHSFINGIKQAFPILSWLPNVSRSDLIKDIIAGITVGVICVPQEKKNEHEIFLSNLSSSLSSFIVLFIDYKNIYTLVGKEISDLIFSKIREMLIK</sequence>
<evidence type="ECO:0000313" key="2">
    <source>
        <dbReference type="Proteomes" id="UP000267606"/>
    </source>
</evidence>